<gene>
    <name evidence="2" type="ORF">D5086_0000326830</name>
</gene>
<comment type="caution">
    <text evidence="2">The sequence shown here is derived from an EMBL/GenBank/DDBJ whole genome shotgun (WGS) entry which is preliminary data.</text>
</comment>
<evidence type="ECO:0000313" key="2">
    <source>
        <dbReference type="EMBL" id="TKR58948.1"/>
    </source>
</evidence>
<accession>A0A4U5LSF1</accession>
<organism evidence="2">
    <name type="scientific">Populus alba</name>
    <name type="common">White poplar</name>
    <dbReference type="NCBI Taxonomy" id="43335"/>
    <lineage>
        <taxon>Eukaryota</taxon>
        <taxon>Viridiplantae</taxon>
        <taxon>Streptophyta</taxon>
        <taxon>Embryophyta</taxon>
        <taxon>Tracheophyta</taxon>
        <taxon>Spermatophyta</taxon>
        <taxon>Magnoliopsida</taxon>
        <taxon>eudicotyledons</taxon>
        <taxon>Gunneridae</taxon>
        <taxon>Pentapetalae</taxon>
        <taxon>rosids</taxon>
        <taxon>fabids</taxon>
        <taxon>Malpighiales</taxon>
        <taxon>Salicaceae</taxon>
        <taxon>Saliceae</taxon>
        <taxon>Populus</taxon>
    </lineage>
</organism>
<feature type="region of interest" description="Disordered" evidence="1">
    <location>
        <begin position="32"/>
        <end position="53"/>
    </location>
</feature>
<dbReference type="AlphaFoldDB" id="A0A4U5LSF1"/>
<evidence type="ECO:0000256" key="1">
    <source>
        <dbReference type="SAM" id="MobiDB-lite"/>
    </source>
</evidence>
<sequence>MLISPSSATKDSSVPISLPLISLPCPHPTESLELGTTAYPSSAIESSPTSLPSQVSTPCSPTLLFSHIPPLKVYVTIASEHTDVRTHTMTTRSMNDIYKPKKSFVVTKHPLPPCLEPTTIFEALTDSN</sequence>
<proteinExistence type="predicted"/>
<feature type="compositionally biased region" description="Polar residues" evidence="1">
    <location>
        <begin position="38"/>
        <end position="53"/>
    </location>
</feature>
<name>A0A4U5LSF1_POPAL</name>
<dbReference type="EMBL" id="RCHU01001278">
    <property type="protein sequence ID" value="TKR58948.1"/>
    <property type="molecule type" value="Genomic_DNA"/>
</dbReference>
<protein>
    <submittedName>
        <fullName evidence="2">Uncharacterized protein</fullName>
    </submittedName>
</protein>
<reference evidence="2" key="1">
    <citation type="submission" date="2018-10" db="EMBL/GenBank/DDBJ databases">
        <title>Population genomic analysis revealed the cold adaptation of white poplar.</title>
        <authorList>
            <person name="Liu Y.-J."/>
        </authorList>
    </citation>
    <scope>NUCLEOTIDE SEQUENCE [LARGE SCALE GENOMIC DNA]</scope>
    <source>
        <strain evidence="2">PAL-ZL1</strain>
    </source>
</reference>